<keyword evidence="6 8" id="KW-1133">Transmembrane helix</keyword>
<keyword evidence="2" id="KW-0813">Transport</keyword>
<feature type="transmembrane region" description="Helical" evidence="8">
    <location>
        <begin position="273"/>
        <end position="291"/>
    </location>
</feature>
<dbReference type="PANTHER" id="PTHR32196">
    <property type="entry name" value="ABC TRANSPORTER PERMEASE PROTEIN YPHD-RELATED-RELATED"/>
    <property type="match status" value="1"/>
</dbReference>
<feature type="transmembrane region" description="Helical" evidence="8">
    <location>
        <begin position="99"/>
        <end position="122"/>
    </location>
</feature>
<evidence type="ECO:0000256" key="7">
    <source>
        <dbReference type="ARBA" id="ARBA00023136"/>
    </source>
</evidence>
<dbReference type="CDD" id="cd06579">
    <property type="entry name" value="TM_PBP1_transp_AraH_like"/>
    <property type="match status" value="1"/>
</dbReference>
<dbReference type="RefSeq" id="WP_262430633.1">
    <property type="nucleotide sequence ID" value="NZ_JACRTG010000030.1"/>
</dbReference>
<gene>
    <name evidence="9" type="ORF">H8707_13210</name>
</gene>
<feature type="transmembrane region" description="Helical" evidence="8">
    <location>
        <begin position="20"/>
        <end position="38"/>
    </location>
</feature>
<dbReference type="AlphaFoldDB" id="A0A926ESW8"/>
<evidence type="ECO:0000313" key="10">
    <source>
        <dbReference type="Proteomes" id="UP000601171"/>
    </source>
</evidence>
<evidence type="ECO:0000313" key="9">
    <source>
        <dbReference type="EMBL" id="MBC8589173.1"/>
    </source>
</evidence>
<evidence type="ECO:0000256" key="1">
    <source>
        <dbReference type="ARBA" id="ARBA00004651"/>
    </source>
</evidence>
<evidence type="ECO:0000256" key="4">
    <source>
        <dbReference type="ARBA" id="ARBA00022519"/>
    </source>
</evidence>
<proteinExistence type="predicted"/>
<name>A0A926ESW8_9FIRM</name>
<keyword evidence="5 8" id="KW-0812">Transmembrane</keyword>
<feature type="transmembrane region" description="Helical" evidence="8">
    <location>
        <begin position="50"/>
        <end position="69"/>
    </location>
</feature>
<feature type="transmembrane region" description="Helical" evidence="8">
    <location>
        <begin position="219"/>
        <end position="238"/>
    </location>
</feature>
<evidence type="ECO:0000256" key="2">
    <source>
        <dbReference type="ARBA" id="ARBA00022448"/>
    </source>
</evidence>
<keyword evidence="3" id="KW-1003">Cell membrane</keyword>
<keyword evidence="4" id="KW-0997">Cell inner membrane</keyword>
<comment type="subcellular location">
    <subcellularLocation>
        <location evidence="1">Cell membrane</location>
        <topology evidence="1">Multi-pass membrane protein</topology>
    </subcellularLocation>
</comment>
<dbReference type="GO" id="GO:0005886">
    <property type="term" value="C:plasma membrane"/>
    <property type="evidence" value="ECO:0007669"/>
    <property type="project" value="UniProtKB-SubCell"/>
</dbReference>
<feature type="transmembrane region" description="Helical" evidence="8">
    <location>
        <begin position="129"/>
        <end position="146"/>
    </location>
</feature>
<comment type="caution">
    <text evidence="9">The sequence shown here is derived from an EMBL/GenBank/DDBJ whole genome shotgun (WGS) entry which is preliminary data.</text>
</comment>
<dbReference type="GO" id="GO:0022857">
    <property type="term" value="F:transmembrane transporter activity"/>
    <property type="evidence" value="ECO:0007669"/>
    <property type="project" value="InterPro"/>
</dbReference>
<evidence type="ECO:0000256" key="8">
    <source>
        <dbReference type="SAM" id="Phobius"/>
    </source>
</evidence>
<reference evidence="9" key="1">
    <citation type="submission" date="2020-08" db="EMBL/GenBank/DDBJ databases">
        <title>Genome public.</title>
        <authorList>
            <person name="Liu C."/>
            <person name="Sun Q."/>
        </authorList>
    </citation>
    <scope>NUCLEOTIDE SEQUENCE</scope>
    <source>
        <strain evidence="9">BX21</strain>
    </source>
</reference>
<dbReference type="Proteomes" id="UP000601171">
    <property type="component" value="Unassembled WGS sequence"/>
</dbReference>
<keyword evidence="7 8" id="KW-0472">Membrane</keyword>
<evidence type="ECO:0000256" key="6">
    <source>
        <dbReference type="ARBA" id="ARBA00022989"/>
    </source>
</evidence>
<sequence>MEKQQKTDKNMQISKLASKYGTLVFLAILFITFSILRPKTFLSMGNIFTILRQIVILSILGAGLTVVMITNRIDLTIGYTTSFLGVVAGALMVHFGLPVWLAAIITILVGAFLGSLSGISVAILGIPDFIATLSLGFLISGFNQSYTKGHPISGLPEGFKIFGAKFIGRIPTSLFFMIAFVAIVYILLNYTRFGRYIYAIGGNEEAAIMSGVNVNKNIIKAYIISGIGAGLASLILASKLGTAHPTAGDSYLMEALATVYVGGTVFKSGEPNIAGTFVGALIIGILSNGLTLCNVQYYNQDIAKGLVIFLAVTITSIQKKRNK</sequence>
<dbReference type="PANTHER" id="PTHR32196:SF21">
    <property type="entry name" value="ABC TRANSPORTER PERMEASE PROTEIN YPHD-RELATED"/>
    <property type="match status" value="1"/>
</dbReference>
<evidence type="ECO:0000256" key="5">
    <source>
        <dbReference type="ARBA" id="ARBA00022692"/>
    </source>
</evidence>
<keyword evidence="10" id="KW-1185">Reference proteome</keyword>
<protein>
    <submittedName>
        <fullName evidence="9">ABC transporter permease</fullName>
    </submittedName>
</protein>
<accession>A0A926ESW8</accession>
<dbReference type="InterPro" id="IPR001851">
    <property type="entry name" value="ABC_transp_permease"/>
</dbReference>
<dbReference type="EMBL" id="JACRTG010000030">
    <property type="protein sequence ID" value="MBC8589173.1"/>
    <property type="molecule type" value="Genomic_DNA"/>
</dbReference>
<feature type="transmembrane region" description="Helical" evidence="8">
    <location>
        <begin position="76"/>
        <end position="93"/>
    </location>
</feature>
<evidence type="ECO:0000256" key="3">
    <source>
        <dbReference type="ARBA" id="ARBA00022475"/>
    </source>
</evidence>
<dbReference type="Pfam" id="PF02653">
    <property type="entry name" value="BPD_transp_2"/>
    <property type="match status" value="1"/>
</dbReference>
<organism evidence="9 10">
    <name type="scientific">Paratissierella segnis</name>
    <dbReference type="NCBI Taxonomy" id="2763679"/>
    <lineage>
        <taxon>Bacteria</taxon>
        <taxon>Bacillati</taxon>
        <taxon>Bacillota</taxon>
        <taxon>Tissierellia</taxon>
        <taxon>Tissierellales</taxon>
        <taxon>Tissierellaceae</taxon>
        <taxon>Paratissierella</taxon>
    </lineage>
</organism>
<feature type="transmembrane region" description="Helical" evidence="8">
    <location>
        <begin position="166"/>
        <end position="188"/>
    </location>
</feature>